<keyword evidence="2" id="KW-1185">Reference proteome</keyword>
<accession>A0A392U6J1</accession>
<sequence length="57" mass="6888">MRNSRMSKYWPYPRFHGLVTWKTSRQVDWYRKTTIINKGRSFLQILGITFGMTPTFS</sequence>
<dbReference type="Proteomes" id="UP000265520">
    <property type="component" value="Unassembled WGS sequence"/>
</dbReference>
<dbReference type="AlphaFoldDB" id="A0A392U6J1"/>
<evidence type="ECO:0000313" key="1">
    <source>
        <dbReference type="EMBL" id="MCI68407.1"/>
    </source>
</evidence>
<protein>
    <submittedName>
        <fullName evidence="1">Uncharacterized protein</fullName>
    </submittedName>
</protein>
<proteinExistence type="predicted"/>
<reference evidence="1 2" key="1">
    <citation type="journal article" date="2018" name="Front. Plant Sci.">
        <title>Red Clover (Trifolium pratense) and Zigzag Clover (T. medium) - A Picture of Genomic Similarities and Differences.</title>
        <authorList>
            <person name="Dluhosova J."/>
            <person name="Istvanek J."/>
            <person name="Nedelnik J."/>
            <person name="Repkova J."/>
        </authorList>
    </citation>
    <scope>NUCLEOTIDE SEQUENCE [LARGE SCALE GENOMIC DNA]</scope>
    <source>
        <strain evidence="2">cv. 10/8</strain>
        <tissue evidence="1">Leaf</tissue>
    </source>
</reference>
<evidence type="ECO:0000313" key="2">
    <source>
        <dbReference type="Proteomes" id="UP000265520"/>
    </source>
</evidence>
<organism evidence="1 2">
    <name type="scientific">Trifolium medium</name>
    <dbReference type="NCBI Taxonomy" id="97028"/>
    <lineage>
        <taxon>Eukaryota</taxon>
        <taxon>Viridiplantae</taxon>
        <taxon>Streptophyta</taxon>
        <taxon>Embryophyta</taxon>
        <taxon>Tracheophyta</taxon>
        <taxon>Spermatophyta</taxon>
        <taxon>Magnoliopsida</taxon>
        <taxon>eudicotyledons</taxon>
        <taxon>Gunneridae</taxon>
        <taxon>Pentapetalae</taxon>
        <taxon>rosids</taxon>
        <taxon>fabids</taxon>
        <taxon>Fabales</taxon>
        <taxon>Fabaceae</taxon>
        <taxon>Papilionoideae</taxon>
        <taxon>50 kb inversion clade</taxon>
        <taxon>NPAAA clade</taxon>
        <taxon>Hologalegina</taxon>
        <taxon>IRL clade</taxon>
        <taxon>Trifolieae</taxon>
        <taxon>Trifolium</taxon>
    </lineage>
</organism>
<name>A0A392U6J1_9FABA</name>
<comment type="caution">
    <text evidence="1">The sequence shown here is derived from an EMBL/GenBank/DDBJ whole genome shotgun (WGS) entry which is preliminary data.</text>
</comment>
<dbReference type="EMBL" id="LXQA010736037">
    <property type="protein sequence ID" value="MCI68407.1"/>
    <property type="molecule type" value="Genomic_DNA"/>
</dbReference>
<feature type="non-terminal residue" evidence="1">
    <location>
        <position position="57"/>
    </location>
</feature>